<reference evidence="2 3" key="1">
    <citation type="journal article" date="2019" name="Nat. Ecol. Evol.">
        <title>Megaphylogeny resolves global patterns of mushroom evolution.</title>
        <authorList>
            <person name="Varga T."/>
            <person name="Krizsan K."/>
            <person name="Foldi C."/>
            <person name="Dima B."/>
            <person name="Sanchez-Garcia M."/>
            <person name="Sanchez-Ramirez S."/>
            <person name="Szollosi G.J."/>
            <person name="Szarkandi J.G."/>
            <person name="Papp V."/>
            <person name="Albert L."/>
            <person name="Andreopoulos W."/>
            <person name="Angelini C."/>
            <person name="Antonin V."/>
            <person name="Barry K.W."/>
            <person name="Bougher N.L."/>
            <person name="Buchanan P."/>
            <person name="Buyck B."/>
            <person name="Bense V."/>
            <person name="Catcheside P."/>
            <person name="Chovatia M."/>
            <person name="Cooper J."/>
            <person name="Damon W."/>
            <person name="Desjardin D."/>
            <person name="Finy P."/>
            <person name="Geml J."/>
            <person name="Haridas S."/>
            <person name="Hughes K."/>
            <person name="Justo A."/>
            <person name="Karasinski D."/>
            <person name="Kautmanova I."/>
            <person name="Kiss B."/>
            <person name="Kocsube S."/>
            <person name="Kotiranta H."/>
            <person name="LaButti K.M."/>
            <person name="Lechner B.E."/>
            <person name="Liimatainen K."/>
            <person name="Lipzen A."/>
            <person name="Lukacs Z."/>
            <person name="Mihaltcheva S."/>
            <person name="Morgado L.N."/>
            <person name="Niskanen T."/>
            <person name="Noordeloos M.E."/>
            <person name="Ohm R.A."/>
            <person name="Ortiz-Santana B."/>
            <person name="Ovrebo C."/>
            <person name="Racz N."/>
            <person name="Riley R."/>
            <person name="Savchenko A."/>
            <person name="Shiryaev A."/>
            <person name="Soop K."/>
            <person name="Spirin V."/>
            <person name="Szebenyi C."/>
            <person name="Tomsovsky M."/>
            <person name="Tulloss R.E."/>
            <person name="Uehling J."/>
            <person name="Grigoriev I.V."/>
            <person name="Vagvolgyi C."/>
            <person name="Papp T."/>
            <person name="Martin F.M."/>
            <person name="Miettinen O."/>
            <person name="Hibbett D.S."/>
            <person name="Nagy L.G."/>
        </authorList>
    </citation>
    <scope>NUCLEOTIDE SEQUENCE [LARGE SCALE GENOMIC DNA]</scope>
    <source>
        <strain evidence="2 3">HHB13444</strain>
    </source>
</reference>
<feature type="region of interest" description="Disordered" evidence="1">
    <location>
        <begin position="104"/>
        <end position="127"/>
    </location>
</feature>
<dbReference type="AlphaFoldDB" id="A0A5C3NPV7"/>
<gene>
    <name evidence="2" type="ORF">K466DRAFT_592823</name>
</gene>
<name>A0A5C3NPV7_9APHY</name>
<proteinExistence type="predicted"/>
<dbReference type="InParanoid" id="A0A5C3NPV7"/>
<dbReference type="Proteomes" id="UP000308197">
    <property type="component" value="Unassembled WGS sequence"/>
</dbReference>
<accession>A0A5C3NPV7</accession>
<organism evidence="2 3">
    <name type="scientific">Polyporus arcularius HHB13444</name>
    <dbReference type="NCBI Taxonomy" id="1314778"/>
    <lineage>
        <taxon>Eukaryota</taxon>
        <taxon>Fungi</taxon>
        <taxon>Dikarya</taxon>
        <taxon>Basidiomycota</taxon>
        <taxon>Agaricomycotina</taxon>
        <taxon>Agaricomycetes</taxon>
        <taxon>Polyporales</taxon>
        <taxon>Polyporaceae</taxon>
        <taxon>Polyporus</taxon>
    </lineage>
</organism>
<protein>
    <submittedName>
        <fullName evidence="2">Uncharacterized protein</fullName>
    </submittedName>
</protein>
<dbReference type="EMBL" id="ML212572">
    <property type="protein sequence ID" value="TFK78388.1"/>
    <property type="molecule type" value="Genomic_DNA"/>
</dbReference>
<evidence type="ECO:0000313" key="2">
    <source>
        <dbReference type="EMBL" id="TFK78388.1"/>
    </source>
</evidence>
<evidence type="ECO:0000313" key="3">
    <source>
        <dbReference type="Proteomes" id="UP000308197"/>
    </source>
</evidence>
<evidence type="ECO:0000256" key="1">
    <source>
        <dbReference type="SAM" id="MobiDB-lite"/>
    </source>
</evidence>
<keyword evidence="3" id="KW-1185">Reference proteome</keyword>
<sequence length="196" mass="21029">MNTLSSTPAVPHRSDKVENRLKSSISLVSRPRLRLAAAAAAAHRPSGCGSQAVSGTCSVARAHPGSLAAIAVVPSLLAAPCCCAEKPNIRHTYISPPTTLLSRSDLQHPLSAPSRTERAPPGADLRRSTVTQPRFRCDFMDPRGAPRLPASSRVGLLCDLCRERAYGLGRTDDRFSAPSGVFEYSTERRAVLWSDK</sequence>